<organism evidence="1 2">
    <name type="scientific">Nesidiocoris tenuis</name>
    <dbReference type="NCBI Taxonomy" id="355587"/>
    <lineage>
        <taxon>Eukaryota</taxon>
        <taxon>Metazoa</taxon>
        <taxon>Ecdysozoa</taxon>
        <taxon>Arthropoda</taxon>
        <taxon>Hexapoda</taxon>
        <taxon>Insecta</taxon>
        <taxon>Pterygota</taxon>
        <taxon>Neoptera</taxon>
        <taxon>Paraneoptera</taxon>
        <taxon>Hemiptera</taxon>
        <taxon>Heteroptera</taxon>
        <taxon>Panheteroptera</taxon>
        <taxon>Cimicomorpha</taxon>
        <taxon>Miridae</taxon>
        <taxon>Dicyphina</taxon>
        <taxon>Nesidiocoris</taxon>
    </lineage>
</organism>
<keyword evidence="2" id="KW-1185">Reference proteome</keyword>
<proteinExistence type="predicted"/>
<evidence type="ECO:0000313" key="2">
    <source>
        <dbReference type="Proteomes" id="UP001307889"/>
    </source>
</evidence>
<dbReference type="Proteomes" id="UP001307889">
    <property type="component" value="Chromosome 2"/>
</dbReference>
<gene>
    <name evidence="1" type="ORF">NTJ_03523</name>
</gene>
<reference evidence="1 2" key="1">
    <citation type="submission" date="2023-09" db="EMBL/GenBank/DDBJ databases">
        <title>Nesidiocoris tenuis whole genome shotgun sequence.</title>
        <authorList>
            <person name="Shibata T."/>
            <person name="Shimoda M."/>
            <person name="Kobayashi T."/>
            <person name="Uehara T."/>
        </authorList>
    </citation>
    <scope>NUCLEOTIDE SEQUENCE [LARGE SCALE GENOMIC DNA]</scope>
    <source>
        <strain evidence="1 2">Japan</strain>
    </source>
</reference>
<evidence type="ECO:0000313" key="1">
    <source>
        <dbReference type="EMBL" id="BES90715.1"/>
    </source>
</evidence>
<sequence length="136" mass="15574">MKPNFCSARTPRADTAWALPYASSPANLSSGNFSSQRGSRCWKETETSKNFKKKTRVSKEIYVFRKSGWDIIRRRSLSCHRSYQISFRSITTTGAGGAGEEASINGQRYKKVGGKWKMRRREYTEKKLTEVVIYNS</sequence>
<accession>A0ABN7AEK7</accession>
<name>A0ABN7AEK7_9HEMI</name>
<protein>
    <submittedName>
        <fullName evidence="1">Uncharacterized protein</fullName>
    </submittedName>
</protein>
<dbReference type="EMBL" id="AP028910">
    <property type="protein sequence ID" value="BES90715.1"/>
    <property type="molecule type" value="Genomic_DNA"/>
</dbReference>